<dbReference type="InterPro" id="IPR045528">
    <property type="entry name" value="DO-GTPase2"/>
</dbReference>
<dbReference type="Pfam" id="PF19993">
    <property type="entry name" value="DO-GTPase2"/>
    <property type="match status" value="1"/>
</dbReference>
<gene>
    <name evidence="3" type="ORF">UE95_026970</name>
</gene>
<reference evidence="3 4" key="1">
    <citation type="journal article" date="2017" name="Front. Microbiol.">
        <title>Genomics reveals a unique clone of Burkholderia cenocepacia harbouring an actively excising novel genomic island.</title>
        <authorList>
            <person name="Patil P."/>
            <person name="Mali S."/>
            <person name="Midha S."/>
            <person name="Gautam V."/>
            <person name="Dash L."/>
            <person name="Kumar S."/>
            <person name="Shastri J."/>
            <person name="Singhal L."/>
            <person name="Patil P.B."/>
        </authorList>
    </citation>
    <scope>NUCLEOTIDE SEQUENCE [LARGE SCALE GENOMIC DNA]</scope>
    <source>
        <strain evidence="3 4">BC-19</strain>
    </source>
</reference>
<organism evidence="3 4">
    <name type="scientific">Burkholderia cenocepacia</name>
    <dbReference type="NCBI Taxonomy" id="95486"/>
    <lineage>
        <taxon>Bacteria</taxon>
        <taxon>Pseudomonadati</taxon>
        <taxon>Pseudomonadota</taxon>
        <taxon>Betaproteobacteria</taxon>
        <taxon>Burkholderiales</taxon>
        <taxon>Burkholderiaceae</taxon>
        <taxon>Burkholderia</taxon>
        <taxon>Burkholderia cepacia complex</taxon>
    </lineage>
</organism>
<feature type="region of interest" description="Disordered" evidence="1">
    <location>
        <begin position="1"/>
        <end position="40"/>
    </location>
</feature>
<evidence type="ECO:0000313" key="3">
    <source>
        <dbReference type="EMBL" id="MCW3714938.1"/>
    </source>
</evidence>
<evidence type="ECO:0000256" key="1">
    <source>
        <dbReference type="SAM" id="MobiDB-lite"/>
    </source>
</evidence>
<dbReference type="RefSeq" id="WP_218673152.1">
    <property type="nucleotide sequence ID" value="NZ_JYMX02000026.1"/>
</dbReference>
<proteinExistence type="predicted"/>
<evidence type="ECO:0000259" key="2">
    <source>
        <dbReference type="Pfam" id="PF19993"/>
    </source>
</evidence>
<evidence type="ECO:0000313" key="4">
    <source>
        <dbReference type="Proteomes" id="UP000191686"/>
    </source>
</evidence>
<feature type="domain" description="Double-GTPase 2" evidence="2">
    <location>
        <begin position="81"/>
        <end position="298"/>
    </location>
</feature>
<dbReference type="EMBL" id="JYMX02000026">
    <property type="protein sequence ID" value="MCW3714938.1"/>
    <property type="molecule type" value="Genomic_DNA"/>
</dbReference>
<dbReference type="Proteomes" id="UP000191686">
    <property type="component" value="Unassembled WGS sequence"/>
</dbReference>
<accession>A0ABD4UL27</accession>
<reference evidence="3 4" key="2">
    <citation type="journal article" date="2017" name="Front. Microbiol.">
        <title>Genomics Reveals a Unique Clone of Burkholderia cenocepacia Harboring an Actively Excising Novel Genomic Island.</title>
        <authorList>
            <person name="Patil P.P."/>
            <person name="Mali S."/>
            <person name="Midha S."/>
            <person name="Gautam V."/>
            <person name="Dash L."/>
            <person name="Kumar S."/>
            <person name="Shastri J."/>
            <person name="Singhal L."/>
            <person name="Patil P.B."/>
        </authorList>
    </citation>
    <scope>NUCLEOTIDE SEQUENCE [LARGE SCALE GENOMIC DNA]</scope>
    <source>
        <strain evidence="3 4">BC-19</strain>
    </source>
</reference>
<comment type="caution">
    <text evidence="3">The sequence shown here is derived from an EMBL/GenBank/DDBJ whole genome shotgun (WGS) entry which is preliminary data.</text>
</comment>
<sequence length="330" mass="35717">MEREPATCENRVSVGPLAGASPSSFGNTPKVGGVDEGEEQNQTIGAPVLESTEYAPAFPSSTTLGLEVVNRLMRSRYVTGIGILGESNSGKTACLVSLYLLVSNGLLNGWTFADSASLTGFEDIARAARVWNDGQPPDQITLHTEMADDRQPGLLHLRLKRKSDGKRVDITLPDLPGEWTEALIKSSRSDRLEFMKTAEAMWLVVDGKALRELTTRQGAITRLGELLGRLEEMTKECPPKVLVVVTYRDKGALDRSIRDRLEAEIGKRALSAEIVEVAPVADNEEACKSGFGIEALLDASVGVAPAAAEFWTSTTPVAGVRAYLGYRRDR</sequence>
<dbReference type="AlphaFoldDB" id="A0ABD4UL27"/>
<protein>
    <recommendedName>
        <fullName evidence="2">Double-GTPase 2 domain-containing protein</fullName>
    </recommendedName>
</protein>
<name>A0ABD4UL27_9BURK</name>